<dbReference type="InterPro" id="IPR050155">
    <property type="entry name" value="HAD-like_hydrolase_sf"/>
</dbReference>
<name>A0A8J7QKE6_9BACT</name>
<evidence type="ECO:0000256" key="4">
    <source>
        <dbReference type="ARBA" id="ARBA00013078"/>
    </source>
</evidence>
<dbReference type="SUPFAM" id="SSF56784">
    <property type="entry name" value="HAD-like"/>
    <property type="match status" value="1"/>
</dbReference>
<dbReference type="Gene3D" id="3.40.50.1000">
    <property type="entry name" value="HAD superfamily/HAD-like"/>
    <property type="match status" value="2"/>
</dbReference>
<evidence type="ECO:0000313" key="5">
    <source>
        <dbReference type="EMBL" id="MBO1321575.1"/>
    </source>
</evidence>
<dbReference type="RefSeq" id="WP_207861549.1">
    <property type="nucleotide sequence ID" value="NZ_JAFREP010000025.1"/>
</dbReference>
<gene>
    <name evidence="5" type="ORF">J3U88_24065</name>
</gene>
<comment type="caution">
    <text evidence="5">The sequence shown here is derived from an EMBL/GenBank/DDBJ whole genome shotgun (WGS) entry which is preliminary data.</text>
</comment>
<protein>
    <recommendedName>
        <fullName evidence="4">phosphoglycolate phosphatase</fullName>
        <ecNumber evidence="4">3.1.3.18</ecNumber>
    </recommendedName>
</protein>
<dbReference type="InterPro" id="IPR023214">
    <property type="entry name" value="HAD_sf"/>
</dbReference>
<dbReference type="GO" id="GO:0008967">
    <property type="term" value="F:phosphoglycolate phosphatase activity"/>
    <property type="evidence" value="ECO:0007669"/>
    <property type="project" value="UniProtKB-EC"/>
</dbReference>
<evidence type="ECO:0000256" key="1">
    <source>
        <dbReference type="ARBA" id="ARBA00000830"/>
    </source>
</evidence>
<dbReference type="SFLD" id="SFLDG01129">
    <property type="entry name" value="C1.5:_HAD__Beta-PGM__Phosphata"/>
    <property type="match status" value="1"/>
</dbReference>
<dbReference type="AlphaFoldDB" id="A0A8J7QKE6"/>
<dbReference type="PANTHER" id="PTHR43434:SF1">
    <property type="entry name" value="PHOSPHOGLYCOLATE PHOSPHATASE"/>
    <property type="match status" value="1"/>
</dbReference>
<dbReference type="EC" id="3.1.3.18" evidence="4"/>
<keyword evidence="5" id="KW-0378">Hydrolase</keyword>
<dbReference type="SFLD" id="SFLDS00003">
    <property type="entry name" value="Haloacid_Dehalogenase"/>
    <property type="match status" value="1"/>
</dbReference>
<comment type="catalytic activity">
    <reaction evidence="1">
        <text>2-phosphoglycolate + H2O = glycolate + phosphate</text>
        <dbReference type="Rhea" id="RHEA:14369"/>
        <dbReference type="ChEBI" id="CHEBI:15377"/>
        <dbReference type="ChEBI" id="CHEBI:29805"/>
        <dbReference type="ChEBI" id="CHEBI:43474"/>
        <dbReference type="ChEBI" id="CHEBI:58033"/>
        <dbReference type="EC" id="3.1.3.18"/>
    </reaction>
</comment>
<dbReference type="Gene3D" id="1.20.120.1600">
    <property type="match status" value="1"/>
</dbReference>
<dbReference type="Proteomes" id="UP000664417">
    <property type="component" value="Unassembled WGS sequence"/>
</dbReference>
<reference evidence="5" key="1">
    <citation type="submission" date="2021-03" db="EMBL/GenBank/DDBJ databases">
        <authorList>
            <person name="Wang G."/>
        </authorList>
    </citation>
    <scope>NUCLEOTIDE SEQUENCE</scope>
    <source>
        <strain evidence="5">KCTC 12899</strain>
    </source>
</reference>
<dbReference type="GO" id="GO:0006281">
    <property type="term" value="P:DNA repair"/>
    <property type="evidence" value="ECO:0007669"/>
    <property type="project" value="TreeGrafter"/>
</dbReference>
<keyword evidence="6" id="KW-1185">Reference proteome</keyword>
<dbReference type="PANTHER" id="PTHR43434">
    <property type="entry name" value="PHOSPHOGLYCOLATE PHOSPHATASE"/>
    <property type="match status" value="1"/>
</dbReference>
<evidence type="ECO:0000256" key="2">
    <source>
        <dbReference type="ARBA" id="ARBA00004818"/>
    </source>
</evidence>
<evidence type="ECO:0000313" key="6">
    <source>
        <dbReference type="Proteomes" id="UP000664417"/>
    </source>
</evidence>
<proteinExistence type="inferred from homology"/>
<evidence type="ECO:0000256" key="3">
    <source>
        <dbReference type="ARBA" id="ARBA00006171"/>
    </source>
</evidence>
<organism evidence="5 6">
    <name type="scientific">Acanthopleuribacter pedis</name>
    <dbReference type="NCBI Taxonomy" id="442870"/>
    <lineage>
        <taxon>Bacteria</taxon>
        <taxon>Pseudomonadati</taxon>
        <taxon>Acidobacteriota</taxon>
        <taxon>Holophagae</taxon>
        <taxon>Acanthopleuribacterales</taxon>
        <taxon>Acanthopleuribacteraceae</taxon>
        <taxon>Acanthopleuribacter</taxon>
    </lineage>
</organism>
<sequence length="294" mass="33142">MRSIDLVITDLDNTLYDWVHFFTASLYAMTQKAALILSVSEEQLLKELQKVHQRYHNTEHPFALLETETVKHYTKGLSRKKQMNALDEAFHAFNAVRNRELTLYQGVRQGLQRLVNSGVTVVGHTEATLPNAVFRLKKLGLTPFFHGLHAPAHGGLPHPKGPSPTTANQGIKIVTLPPKQRKPDVAVLKGILDEWDAKPETSLYIGDSLIKDMSMAVEAGLASAWAKYGTHHPDEAWKKLVRISHWTEEDVAQAETLRMRYPNLEPDAVLDQSFEQIFSHFHFEPANKGTCSYA</sequence>
<dbReference type="EMBL" id="JAFREP010000025">
    <property type="protein sequence ID" value="MBO1321575.1"/>
    <property type="molecule type" value="Genomic_DNA"/>
</dbReference>
<accession>A0A8J7QKE6</accession>
<comment type="pathway">
    <text evidence="2">Organic acid metabolism; glycolate biosynthesis; glycolate from 2-phosphoglycolate: step 1/1.</text>
</comment>
<comment type="similarity">
    <text evidence="3">Belongs to the HAD-like hydrolase superfamily. CbbY/CbbZ/Gph/YieH family.</text>
</comment>
<dbReference type="InterPro" id="IPR036412">
    <property type="entry name" value="HAD-like_sf"/>
</dbReference>
<dbReference type="Pfam" id="PF00702">
    <property type="entry name" value="Hydrolase"/>
    <property type="match status" value="1"/>
</dbReference>